<dbReference type="SMART" id="SM00409">
    <property type="entry name" value="IG"/>
    <property type="match status" value="3"/>
</dbReference>
<dbReference type="Gene3D" id="2.60.40.10">
    <property type="entry name" value="Immunoglobulins"/>
    <property type="match status" value="7"/>
</dbReference>
<dbReference type="AlphaFoldDB" id="A0A443RQT8"/>
<reference evidence="12 13" key="1">
    <citation type="journal article" date="2018" name="Gigascience">
        <title>Genomes of trombidid mites reveal novel predicted allergens and laterally-transferred genes associated with secondary metabolism.</title>
        <authorList>
            <person name="Dong X."/>
            <person name="Chaisiri K."/>
            <person name="Xia D."/>
            <person name="Armstrong S.D."/>
            <person name="Fang Y."/>
            <person name="Donnelly M.J."/>
            <person name="Kadowaki T."/>
            <person name="McGarry J.W."/>
            <person name="Darby A.C."/>
            <person name="Makepeace B.L."/>
        </authorList>
    </citation>
    <scope>NUCLEOTIDE SEQUENCE [LARGE SCALE GENOMIC DNA]</scope>
    <source>
        <strain evidence="12">UoL-WK</strain>
    </source>
</reference>
<feature type="domain" description="Ig-like" evidence="10">
    <location>
        <begin position="159"/>
        <end position="247"/>
    </location>
</feature>
<dbReference type="CDD" id="cd00063">
    <property type="entry name" value="FN3"/>
    <property type="match status" value="4"/>
</dbReference>
<evidence type="ECO:0000256" key="3">
    <source>
        <dbReference type="ARBA" id="ARBA00022729"/>
    </source>
</evidence>
<dbReference type="STRING" id="1965070.A0A443RQT8"/>
<accession>A0A443RQT8</accession>
<dbReference type="GO" id="GO:0045202">
    <property type="term" value="C:synapse"/>
    <property type="evidence" value="ECO:0007669"/>
    <property type="project" value="TreeGrafter"/>
</dbReference>
<dbReference type="OrthoDB" id="152385at2759"/>
<dbReference type="SUPFAM" id="SSF48726">
    <property type="entry name" value="Immunoglobulin"/>
    <property type="match status" value="3"/>
</dbReference>
<protein>
    <submittedName>
        <fullName evidence="12">Down syndrome cell adhesion molecule-like protein Dscam2</fullName>
    </submittedName>
</protein>
<dbReference type="InterPro" id="IPR003961">
    <property type="entry name" value="FN3_dom"/>
</dbReference>
<dbReference type="PROSITE" id="PS50835">
    <property type="entry name" value="IG_LIKE"/>
    <property type="match status" value="3"/>
</dbReference>
<dbReference type="InterPro" id="IPR013098">
    <property type="entry name" value="Ig_I-set"/>
</dbReference>
<dbReference type="SMART" id="SM00060">
    <property type="entry name" value="FN3"/>
    <property type="match status" value="4"/>
</dbReference>
<dbReference type="InterPro" id="IPR013783">
    <property type="entry name" value="Ig-like_fold"/>
</dbReference>
<dbReference type="InterPro" id="IPR036116">
    <property type="entry name" value="FN3_sf"/>
</dbReference>
<keyword evidence="3" id="KW-0732">Signal</keyword>
<name>A0A443RQT8_9ACAR</name>
<dbReference type="InterPro" id="IPR007110">
    <property type="entry name" value="Ig-like_dom"/>
</dbReference>
<dbReference type="InterPro" id="IPR050964">
    <property type="entry name" value="Striated_Muscle_Regulatory"/>
</dbReference>
<dbReference type="SUPFAM" id="SSF49265">
    <property type="entry name" value="Fibronectin type III"/>
    <property type="match status" value="2"/>
</dbReference>
<dbReference type="Pfam" id="PF07679">
    <property type="entry name" value="I-set"/>
    <property type="match status" value="2"/>
</dbReference>
<evidence type="ECO:0000313" key="13">
    <source>
        <dbReference type="Proteomes" id="UP000285301"/>
    </source>
</evidence>
<evidence type="ECO:0000259" key="11">
    <source>
        <dbReference type="PROSITE" id="PS50853"/>
    </source>
</evidence>
<dbReference type="SMART" id="SM00408">
    <property type="entry name" value="IGc2"/>
    <property type="match status" value="3"/>
</dbReference>
<dbReference type="Pfam" id="PF13927">
    <property type="entry name" value="Ig_3"/>
    <property type="match status" value="1"/>
</dbReference>
<keyword evidence="4" id="KW-0677">Repeat</keyword>
<evidence type="ECO:0000256" key="9">
    <source>
        <dbReference type="ARBA" id="ARBA00023319"/>
    </source>
</evidence>
<dbReference type="Proteomes" id="UP000285301">
    <property type="component" value="Unassembled WGS sequence"/>
</dbReference>
<keyword evidence="2" id="KW-0812">Transmembrane</keyword>
<feature type="domain" description="Fibronectin type-III" evidence="11">
    <location>
        <begin position="676"/>
        <end position="772"/>
    </location>
</feature>
<dbReference type="InterPro" id="IPR056754">
    <property type="entry name" value="DSCAM/DSCAML_C"/>
</dbReference>
<evidence type="ECO:0000256" key="4">
    <source>
        <dbReference type="ARBA" id="ARBA00022737"/>
    </source>
</evidence>
<keyword evidence="13" id="KW-1185">Reference proteome</keyword>
<gene>
    <name evidence="12" type="ORF">B4U79_07953</name>
</gene>
<feature type="domain" description="Fibronectin type-III" evidence="11">
    <location>
        <begin position="377"/>
        <end position="472"/>
    </location>
</feature>
<evidence type="ECO:0000256" key="6">
    <source>
        <dbReference type="ARBA" id="ARBA00022989"/>
    </source>
</evidence>
<dbReference type="FunFam" id="2.60.40.10:FF:000719">
    <property type="entry name" value="nephrin isoform X1"/>
    <property type="match status" value="1"/>
</dbReference>
<dbReference type="Pfam" id="PF25059">
    <property type="entry name" value="FN3_DSCAM-DSCAML_C"/>
    <property type="match status" value="1"/>
</dbReference>
<dbReference type="InterPro" id="IPR003598">
    <property type="entry name" value="Ig_sub2"/>
</dbReference>
<evidence type="ECO:0000313" key="12">
    <source>
        <dbReference type="EMBL" id="RWS17691.1"/>
    </source>
</evidence>
<evidence type="ECO:0000256" key="8">
    <source>
        <dbReference type="ARBA" id="ARBA00023157"/>
    </source>
</evidence>
<dbReference type="GO" id="GO:0030154">
    <property type="term" value="P:cell differentiation"/>
    <property type="evidence" value="ECO:0007669"/>
    <property type="project" value="UniProtKB-ARBA"/>
</dbReference>
<comment type="subcellular location">
    <subcellularLocation>
        <location evidence="1">Membrane</location>
        <topology evidence="1">Single-pass membrane protein</topology>
    </subcellularLocation>
</comment>
<dbReference type="GO" id="GO:0016020">
    <property type="term" value="C:membrane"/>
    <property type="evidence" value="ECO:0007669"/>
    <property type="project" value="UniProtKB-SubCell"/>
</dbReference>
<evidence type="ECO:0000256" key="2">
    <source>
        <dbReference type="ARBA" id="ARBA00022692"/>
    </source>
</evidence>
<dbReference type="PANTHER" id="PTHR13817:SF102">
    <property type="entry name" value="DOWN SYNDROME CELL ADHESION MOLECULE-LIKE PROTEIN DSCAM2"/>
    <property type="match status" value="1"/>
</dbReference>
<feature type="domain" description="Fibronectin type-III" evidence="11">
    <location>
        <begin position="578"/>
        <end position="672"/>
    </location>
</feature>
<keyword evidence="5" id="KW-0130">Cell adhesion</keyword>
<dbReference type="FunFam" id="2.60.40.10:FF:000028">
    <property type="entry name" value="Neuronal cell adhesion molecule"/>
    <property type="match status" value="1"/>
</dbReference>
<dbReference type="InterPro" id="IPR003599">
    <property type="entry name" value="Ig_sub"/>
</dbReference>
<evidence type="ECO:0000256" key="5">
    <source>
        <dbReference type="ARBA" id="ARBA00022889"/>
    </source>
</evidence>
<dbReference type="InterPro" id="IPR036179">
    <property type="entry name" value="Ig-like_dom_sf"/>
</dbReference>
<feature type="domain" description="Ig-like" evidence="10">
    <location>
        <begin position="24"/>
        <end position="117"/>
    </location>
</feature>
<feature type="domain" description="Ig-like" evidence="10">
    <location>
        <begin position="257"/>
        <end position="353"/>
    </location>
</feature>
<organism evidence="12 13">
    <name type="scientific">Dinothrombium tinctorium</name>
    <dbReference type="NCBI Taxonomy" id="1965070"/>
    <lineage>
        <taxon>Eukaryota</taxon>
        <taxon>Metazoa</taxon>
        <taxon>Ecdysozoa</taxon>
        <taxon>Arthropoda</taxon>
        <taxon>Chelicerata</taxon>
        <taxon>Arachnida</taxon>
        <taxon>Acari</taxon>
        <taxon>Acariformes</taxon>
        <taxon>Trombidiformes</taxon>
        <taxon>Prostigmata</taxon>
        <taxon>Anystina</taxon>
        <taxon>Parasitengona</taxon>
        <taxon>Trombidioidea</taxon>
        <taxon>Trombidiidae</taxon>
        <taxon>Dinothrombium</taxon>
    </lineage>
</organism>
<evidence type="ECO:0000256" key="7">
    <source>
        <dbReference type="ARBA" id="ARBA00023136"/>
    </source>
</evidence>
<dbReference type="GO" id="GO:0009653">
    <property type="term" value="P:anatomical structure morphogenesis"/>
    <property type="evidence" value="ECO:0007669"/>
    <property type="project" value="UniProtKB-ARBA"/>
</dbReference>
<dbReference type="GO" id="GO:0007416">
    <property type="term" value="P:synapse assembly"/>
    <property type="evidence" value="ECO:0007669"/>
    <property type="project" value="TreeGrafter"/>
</dbReference>
<keyword evidence="9" id="KW-0393">Immunoglobulin domain</keyword>
<dbReference type="Pfam" id="PF00041">
    <property type="entry name" value="fn3"/>
    <property type="match status" value="3"/>
</dbReference>
<keyword evidence="6" id="KW-1133">Transmembrane helix</keyword>
<sequence length="868" mass="97340">MDSFKSLCRHNQNNVFVAATAEAPILIVKPTNVTAKINSRVSLKCAAKGNPLPQILWTSYGQPVTETGTFRIGDYVSSDGSVISFINISRISVQEGGMYQCQAINDFGTDFYSVWISVIGPPFIKPMNNVTVVAGNALFIDCPFSAHHLSSILWYKAPPRWRIEPNDQSAIVGHTLIIDCQAYGKPEPRVLWKKMNQEVVPGSYKTVISGSRIQTLVNGSLYFVDVIENDTGLYMCEAGNGIGLPISAVIKVNVHAPARFAEKYHSTKTRSGERVELVCRAFGESPIKITWSKDGQLLNKMFTQYDIQEDALRTELYSKLIISPLRRSDSGLFTCKATNPYGSDEKQNELIVQGKWYLLLFPVHRLKTFFFLEKPDSPFALKLTVVDSKSVQVHWTKPFDGHSTITKYIVQYKESEGVWERNSKELTVDGMRTDTFIRNLMPVTSYHFRIRAENNFGVGEWSDVVSITTEEEVPESVPKHIQVTSVSSKSIKISWQSPVNKYIPIKVTGFYVGYKKYQADESFVFKTVKSEKHEIQYSCEITGLSKQTKYAVVVQAFNNKGAGPLSEELIAETAEFDVPQSPLLKVLSVDSTSIKLTWSQSLEEENPIFGYIIRYKKESEHQWHESQLMSDVTSHSLTALQCGTTYLVSMLAFNTLGRGKASDTVFVKTRGAVPIAPEKENFITVNSTYLLLNLNAWLDAGCSIDYFSIQYKQKNSETFVQLPGDSYFIDRIAYIKYLEPATWYDVVIAARNGAGVTEAQYRIATLTESGDSSSNVDCNRKESECYAMSDMPLEKPNFIDQHPNSEYQYGGDECVYLPSPYASTRIAANSIDCEKMARNQFLARNSSRSFSNVYDIPQNKQSAAAASA</sequence>
<comment type="caution">
    <text evidence="12">The sequence shown here is derived from an EMBL/GenBank/DDBJ whole genome shotgun (WGS) entry which is preliminary data.</text>
</comment>
<evidence type="ECO:0000259" key="10">
    <source>
        <dbReference type="PROSITE" id="PS50835"/>
    </source>
</evidence>
<keyword evidence="8" id="KW-1015">Disulfide bond</keyword>
<feature type="non-terminal residue" evidence="12">
    <location>
        <position position="868"/>
    </location>
</feature>
<dbReference type="FunFam" id="2.60.40.10:FF:000104">
    <property type="entry name" value="Down syndrome cell adhesion molecule b"/>
    <property type="match status" value="1"/>
</dbReference>
<dbReference type="PANTHER" id="PTHR13817">
    <property type="entry name" value="TITIN"/>
    <property type="match status" value="1"/>
</dbReference>
<keyword evidence="7" id="KW-0472">Membrane</keyword>
<feature type="domain" description="Fibronectin type-III" evidence="11">
    <location>
        <begin position="477"/>
        <end position="576"/>
    </location>
</feature>
<dbReference type="GO" id="GO:0007156">
    <property type="term" value="P:homophilic cell adhesion via plasma membrane adhesion molecules"/>
    <property type="evidence" value="ECO:0007669"/>
    <property type="project" value="TreeGrafter"/>
</dbReference>
<proteinExistence type="predicted"/>
<evidence type="ECO:0000256" key="1">
    <source>
        <dbReference type="ARBA" id="ARBA00004167"/>
    </source>
</evidence>
<dbReference type="PROSITE" id="PS50853">
    <property type="entry name" value="FN3"/>
    <property type="match status" value="4"/>
</dbReference>
<dbReference type="EMBL" id="NCKU01000046">
    <property type="protein sequence ID" value="RWS17691.1"/>
    <property type="molecule type" value="Genomic_DNA"/>
</dbReference>